<dbReference type="CDD" id="cd00093">
    <property type="entry name" value="HTH_XRE"/>
    <property type="match status" value="1"/>
</dbReference>
<feature type="region of interest" description="Disordered" evidence="1">
    <location>
        <begin position="74"/>
        <end position="101"/>
    </location>
</feature>
<feature type="domain" description="HTH cro/C1-type" evidence="2">
    <location>
        <begin position="20"/>
        <end position="74"/>
    </location>
</feature>
<protein>
    <submittedName>
        <fullName evidence="3">DNA-binding protein</fullName>
    </submittedName>
</protein>
<proteinExistence type="predicted"/>
<dbReference type="Pfam" id="PF01381">
    <property type="entry name" value="HTH_3"/>
    <property type="match status" value="1"/>
</dbReference>
<sequence>MTINYQNVGVIPQWSRGDRLRKAREVAGLDQATLAERIGSSRRTVSSAENGEREPRRAVVMAWAMATGVPFEWIENGDVKSPPPSGEGLEARPEGFEPPTF</sequence>
<dbReference type="RefSeq" id="WP_096882435.1">
    <property type="nucleotide sequence ID" value="NZ_CP023482.1"/>
</dbReference>
<evidence type="ECO:0000256" key="1">
    <source>
        <dbReference type="SAM" id="MobiDB-lite"/>
    </source>
</evidence>
<dbReference type="InterPro" id="IPR001387">
    <property type="entry name" value="Cro/C1-type_HTH"/>
</dbReference>
<keyword evidence="4" id="KW-1185">Reference proteome</keyword>
<keyword evidence="3" id="KW-0238">DNA-binding</keyword>
<dbReference type="Gene3D" id="1.10.260.40">
    <property type="entry name" value="lambda repressor-like DNA-binding domains"/>
    <property type="match status" value="1"/>
</dbReference>
<evidence type="ECO:0000313" key="3">
    <source>
        <dbReference type="EMBL" id="ATH95885.1"/>
    </source>
</evidence>
<reference evidence="3 4" key="1">
    <citation type="journal article" date="2016" name="Int. J. Syst. Evol. Microbiol.">
        <title>Dermabacter jinjuensis sp. nov., a novel species of the genus Dermabacter isolated from a clinical specimen.</title>
        <authorList>
            <person name="Park Y.K."/>
            <person name="Lee K.M."/>
            <person name="Lee W.K."/>
            <person name="Cho M.J."/>
            <person name="Lee H.S."/>
            <person name="Cho Y.G."/>
            <person name="Lee Y.C."/>
            <person name="Lee W.K."/>
            <person name="Seong W.K."/>
            <person name="Hwang K.J."/>
        </authorList>
    </citation>
    <scope>NUCLEOTIDE SEQUENCE [LARGE SCALE GENOMIC DNA]</scope>
    <source>
        <strain evidence="3 4">32T</strain>
    </source>
</reference>
<dbReference type="SUPFAM" id="SSF47413">
    <property type="entry name" value="lambda repressor-like DNA-binding domains"/>
    <property type="match status" value="1"/>
</dbReference>
<evidence type="ECO:0000259" key="2">
    <source>
        <dbReference type="PROSITE" id="PS50943"/>
    </source>
</evidence>
<dbReference type="Proteomes" id="UP000815698">
    <property type="component" value="Chromosome"/>
</dbReference>
<dbReference type="InterPro" id="IPR010982">
    <property type="entry name" value="Lambda_DNA-bd_dom_sf"/>
</dbReference>
<dbReference type="EMBL" id="CP023482">
    <property type="protein sequence ID" value="ATH95885.1"/>
    <property type="molecule type" value="Genomic_DNA"/>
</dbReference>
<name>A0ABN5DXB7_9MICO</name>
<dbReference type="PROSITE" id="PS50943">
    <property type="entry name" value="HTH_CROC1"/>
    <property type="match status" value="1"/>
</dbReference>
<evidence type="ECO:0000313" key="4">
    <source>
        <dbReference type="Proteomes" id="UP000815698"/>
    </source>
</evidence>
<accession>A0ABN5DXB7</accession>
<dbReference type="SMART" id="SM00530">
    <property type="entry name" value="HTH_XRE"/>
    <property type="match status" value="1"/>
</dbReference>
<dbReference type="GO" id="GO:0003677">
    <property type="term" value="F:DNA binding"/>
    <property type="evidence" value="ECO:0007669"/>
    <property type="project" value="UniProtKB-KW"/>
</dbReference>
<organism evidence="3 4">
    <name type="scientific">Dermabacter jinjuensis</name>
    <dbReference type="NCBI Taxonomy" id="1667168"/>
    <lineage>
        <taxon>Bacteria</taxon>
        <taxon>Bacillati</taxon>
        <taxon>Actinomycetota</taxon>
        <taxon>Actinomycetes</taxon>
        <taxon>Micrococcales</taxon>
        <taxon>Dermabacteraceae</taxon>
        <taxon>Dermabacter</taxon>
    </lineage>
</organism>
<gene>
    <name evidence="3" type="ORF">COP05_01330</name>
</gene>